<dbReference type="SMART" id="SM00487">
    <property type="entry name" value="DEXDc"/>
    <property type="match status" value="1"/>
</dbReference>
<dbReference type="SUPFAM" id="SSF52540">
    <property type="entry name" value="P-loop containing nucleoside triphosphate hydrolases"/>
    <property type="match status" value="2"/>
</dbReference>
<dbReference type="GO" id="GO:0005524">
    <property type="term" value="F:ATP binding"/>
    <property type="evidence" value="ECO:0007669"/>
    <property type="project" value="UniProtKB-KW"/>
</dbReference>
<keyword evidence="8" id="KW-0378">Hydrolase</keyword>
<dbReference type="InterPro" id="IPR055180">
    <property type="entry name" value="HsdR_RecA-like_helicase_dom_2"/>
</dbReference>
<keyword evidence="10" id="KW-0238">DNA-binding</keyword>
<dbReference type="OrthoDB" id="11429at2157"/>
<evidence type="ECO:0000256" key="5">
    <source>
        <dbReference type="ARBA" id="ARBA00022741"/>
    </source>
</evidence>
<keyword evidence="5" id="KW-0547">Nucleotide-binding</keyword>
<keyword evidence="6" id="KW-0680">Restriction system</keyword>
<evidence type="ECO:0000256" key="9">
    <source>
        <dbReference type="ARBA" id="ARBA00022840"/>
    </source>
</evidence>
<dbReference type="InterPro" id="IPR040980">
    <property type="entry name" value="SWI2_SNF2"/>
</dbReference>
<dbReference type="GO" id="GO:0003677">
    <property type="term" value="F:DNA binding"/>
    <property type="evidence" value="ECO:0007669"/>
    <property type="project" value="UniProtKB-KW"/>
</dbReference>
<dbReference type="GO" id="GO:0009307">
    <property type="term" value="P:DNA restriction-modification system"/>
    <property type="evidence" value="ECO:0007669"/>
    <property type="project" value="UniProtKB-KW"/>
</dbReference>
<dbReference type="EC" id="3.1.21.3" evidence="3"/>
<dbReference type="eggNOG" id="arCOG00878">
    <property type="taxonomic scope" value="Archaea"/>
</dbReference>
<dbReference type="STRING" id="436308.Nmar_0608"/>
<dbReference type="CDD" id="cd22332">
    <property type="entry name" value="HsdR_N"/>
    <property type="match status" value="1"/>
</dbReference>
<dbReference type="REBASE" id="16738">
    <property type="entry name" value="NmaSCMORF606P"/>
</dbReference>
<evidence type="ECO:0000313" key="13">
    <source>
        <dbReference type="Proteomes" id="UP000000792"/>
    </source>
</evidence>
<dbReference type="RefSeq" id="WP_012214991.1">
    <property type="nucleotide sequence ID" value="NC_010085.1"/>
</dbReference>
<reference evidence="12 13" key="1">
    <citation type="journal article" date="2010" name="Proc. Natl. Acad. Sci. U.S.A.">
        <title>Nitrosopumilus maritimus genome reveals unique mechanisms for nitrification and autotrophy in globally distributed marine crenarchaea.</title>
        <authorList>
            <person name="Walker C.B."/>
            <person name="de la Torre J.R."/>
            <person name="Klotz M.G."/>
            <person name="Urakawa H."/>
            <person name="Pinel N."/>
            <person name="Arp D.J."/>
            <person name="Brochier-Armanet C."/>
            <person name="Chain P.S."/>
            <person name="Chan P.P."/>
            <person name="Gollabgir A."/>
            <person name="Hemp J."/>
            <person name="Hugler M."/>
            <person name="Karr E.A."/>
            <person name="Konneke M."/>
            <person name="Shin M."/>
            <person name="Lawton T.J."/>
            <person name="Lowe T."/>
            <person name="Martens-Habbena W."/>
            <person name="Sayavedra-Soto L.A."/>
            <person name="Lang D."/>
            <person name="Sievert S.M."/>
            <person name="Rosenzweig A.C."/>
            <person name="Manning G."/>
            <person name="Stahl D.A."/>
        </authorList>
    </citation>
    <scope>NUCLEOTIDE SEQUENCE [LARGE SCALE GENOMIC DNA]</scope>
    <source>
        <strain evidence="12 13">SCM1</strain>
    </source>
</reference>
<dbReference type="KEGG" id="nmr:Nmar_0608"/>
<dbReference type="GO" id="GO:0009035">
    <property type="term" value="F:type I site-specific deoxyribonuclease activity"/>
    <property type="evidence" value="ECO:0007669"/>
    <property type="project" value="UniProtKB-EC"/>
</dbReference>
<comment type="catalytic activity">
    <reaction evidence="1">
        <text>Endonucleolytic cleavage of DNA to give random double-stranded fragments with terminal 5'-phosphates, ATP is simultaneously hydrolyzed.</text>
        <dbReference type="EC" id="3.1.21.3"/>
    </reaction>
</comment>
<dbReference type="GeneID" id="5773842"/>
<dbReference type="InterPro" id="IPR051268">
    <property type="entry name" value="Type-I_R_enzyme_R_subunit"/>
</dbReference>
<evidence type="ECO:0000256" key="4">
    <source>
        <dbReference type="ARBA" id="ARBA00022722"/>
    </source>
</evidence>
<evidence type="ECO:0000256" key="8">
    <source>
        <dbReference type="ARBA" id="ARBA00022801"/>
    </source>
</evidence>
<dbReference type="EnsemblBacteria" id="ABX12504">
    <property type="protein sequence ID" value="ABX12504"/>
    <property type="gene ID" value="Nmar_0608"/>
</dbReference>
<keyword evidence="7" id="KW-0255">Endonuclease</keyword>
<dbReference type="Gene3D" id="3.40.50.300">
    <property type="entry name" value="P-loop containing nucleotide triphosphate hydrolases"/>
    <property type="match status" value="2"/>
</dbReference>
<feature type="domain" description="Helicase ATP-binding" evidence="11">
    <location>
        <begin position="314"/>
        <end position="472"/>
    </location>
</feature>
<evidence type="ECO:0000256" key="6">
    <source>
        <dbReference type="ARBA" id="ARBA00022747"/>
    </source>
</evidence>
<dbReference type="HOGENOM" id="CLU_005762_0_1_2"/>
<organism evidence="12 13">
    <name type="scientific">Nitrosopumilus maritimus (strain SCM1)</name>
    <dbReference type="NCBI Taxonomy" id="436308"/>
    <lineage>
        <taxon>Archaea</taxon>
        <taxon>Nitrososphaerota</taxon>
        <taxon>Nitrososphaeria</taxon>
        <taxon>Nitrosopumilales</taxon>
        <taxon>Nitrosopumilaceae</taxon>
        <taxon>Nitrosopumilus</taxon>
    </lineage>
</organism>
<keyword evidence="13" id="KW-1185">Reference proteome</keyword>
<dbReference type="Gene3D" id="3.90.1570.50">
    <property type="match status" value="1"/>
</dbReference>
<dbReference type="InterPro" id="IPR004473">
    <property type="entry name" value="Restrct_endonuc_typeI_HsdR"/>
</dbReference>
<evidence type="ECO:0000313" key="12">
    <source>
        <dbReference type="EMBL" id="ABX12504.1"/>
    </source>
</evidence>
<evidence type="ECO:0000256" key="1">
    <source>
        <dbReference type="ARBA" id="ARBA00000851"/>
    </source>
</evidence>
<dbReference type="GO" id="GO:0120545">
    <property type="term" value="F:nucleic acid conformation isomerase activity"/>
    <property type="evidence" value="ECO:0007669"/>
    <property type="project" value="UniProtKB-ARBA"/>
</dbReference>
<dbReference type="NCBIfam" id="TIGR00348">
    <property type="entry name" value="hsdR"/>
    <property type="match status" value="1"/>
</dbReference>
<keyword evidence="9" id="KW-0067">ATP-binding</keyword>
<dbReference type="AlphaFoldDB" id="A9A375"/>
<dbReference type="InterPro" id="IPR027417">
    <property type="entry name" value="P-loop_NTPase"/>
</dbReference>
<dbReference type="Proteomes" id="UP000000792">
    <property type="component" value="Chromosome"/>
</dbReference>
<dbReference type="InterPro" id="IPR007409">
    <property type="entry name" value="Restrct_endonuc_type1_HsdR_N"/>
</dbReference>
<evidence type="ECO:0000256" key="2">
    <source>
        <dbReference type="ARBA" id="ARBA00008598"/>
    </source>
</evidence>
<sequence>MNFRIEDNEEGRQVELPALELITALGYTYIPNYELNIPKERPDHRQVLLYPRLRAAIKRLNDFDDDGIEQAIAQIHEDNFPIGMPMIDANEKIRIKLTGRAGENAIAQPITIKQYGKKGIEYPTVKFFDFDPKKIGTKEDKNEYLVTNQFKHLGNRTEIECDIVIFVNGIPLVLIECKKPTTIDLMKTVWKENLEKYQRDGSHSLGHEKLFFFNHVIMATSAIQARYGTLKALPNKYAKWTSLTNITTKELEKLVGRKPTPQDIMLAGMIKKETLLDMLKNFVLYEIEEHKKIKKVAKHQQYRVVTKSVDRISHHKKVEDKGGVIWHTQGSGKSLSMVWFATQLYYKFSRPTIMVITDRRQLNKQIFDTFRNCGFPEPEKPRNRSQLAKTLQYSKGKTIMVNLQKFDKPEKFVETKEKIYVLVDEAHRSQYKWTAGYMRKAMPNAVFFAFTGTPLDRENKNTYRRFGPLIDKYSFTESKEDGATVKVEHMGLLPEIEIEGGNSLNNIFDNLFGHLPKAQQAEIRRKYATKKKIASSPARIRKICEKIVDHYTKKILPNGYKAMIVAPTRAAAVTYKRELEDLTKLPARIIMDSKKDEVGPDEFSWADYYLPQNEALKKAEEFTNPDDPTKFLIVVDMLLVGYDAPIVQVMYLDRPLREHALLQAIARVNRIYDEHKDRGFIIDFWGVTRDLQNALKMFEEQDVQGALDNVDDDLLELDVRHKDFMEKIQGIDSKDHNEIAKRFEDEDEQEEFEYAFKRFAKALEAVLPDKEAVPYEKDLKKGYEIRGKIRAWFYGDRADLSEYGKKVQKIIDKHIRAIGISEISGSKEITYDNFLGFIAKFKGDNRAKAALIKKRATLVIREMSPDNPAFYQKLKERLEKLIQDEKERRVDDAQYFEGIRDIFEEALSGPEKLQKQTGIKDRFQLAIYMLLEEKHSDLKQNKKYSEEIFKKVKKAASVKDWRDKEPQENEIELAVIDTLDKKIFDEKTRDKLASEVYKMAVNNNEW</sequence>
<gene>
    <name evidence="12" type="ordered locus">Nmar_0608</name>
</gene>
<accession>A9A375</accession>
<dbReference type="PANTHER" id="PTHR30195">
    <property type="entry name" value="TYPE I SITE-SPECIFIC DEOXYRIBONUCLEASE PROTEIN SUBUNIT M AND R"/>
    <property type="match status" value="1"/>
</dbReference>
<evidence type="ECO:0000256" key="10">
    <source>
        <dbReference type="ARBA" id="ARBA00023125"/>
    </source>
</evidence>
<proteinExistence type="inferred from homology"/>
<evidence type="ECO:0000259" key="11">
    <source>
        <dbReference type="PROSITE" id="PS51192"/>
    </source>
</evidence>
<protein>
    <recommendedName>
        <fullName evidence="3">type I site-specific deoxyribonuclease</fullName>
        <ecNumber evidence="3">3.1.21.3</ecNumber>
    </recommendedName>
</protein>
<dbReference type="PANTHER" id="PTHR30195:SF15">
    <property type="entry name" value="TYPE I RESTRICTION ENZYME HINDI ENDONUCLEASE SUBUNIT"/>
    <property type="match status" value="1"/>
</dbReference>
<dbReference type="Pfam" id="PF22679">
    <property type="entry name" value="T1R_D3-like"/>
    <property type="match status" value="1"/>
</dbReference>
<dbReference type="Pfam" id="PF04313">
    <property type="entry name" value="HSDR_N"/>
    <property type="match status" value="1"/>
</dbReference>
<comment type="similarity">
    <text evidence="2">Belongs to the HsdR family.</text>
</comment>
<evidence type="ECO:0000256" key="7">
    <source>
        <dbReference type="ARBA" id="ARBA00022759"/>
    </source>
</evidence>
<dbReference type="InterPro" id="IPR014001">
    <property type="entry name" value="Helicase_ATP-bd"/>
</dbReference>
<dbReference type="EMBL" id="CP000866">
    <property type="protein sequence ID" value="ABX12504.1"/>
    <property type="molecule type" value="Genomic_DNA"/>
</dbReference>
<dbReference type="PhylomeDB" id="A9A375"/>
<name>A9A375_NITMS</name>
<keyword evidence="4" id="KW-0540">Nuclease</keyword>
<dbReference type="Pfam" id="PF18766">
    <property type="entry name" value="SWI2_SNF2"/>
    <property type="match status" value="1"/>
</dbReference>
<dbReference type="InParanoid" id="A9A375"/>
<dbReference type="PROSITE" id="PS51192">
    <property type="entry name" value="HELICASE_ATP_BIND_1"/>
    <property type="match status" value="1"/>
</dbReference>
<dbReference type="CDD" id="cd18800">
    <property type="entry name" value="SF2_C_EcoR124I-like"/>
    <property type="match status" value="1"/>
</dbReference>
<evidence type="ECO:0000256" key="3">
    <source>
        <dbReference type="ARBA" id="ARBA00012654"/>
    </source>
</evidence>